<feature type="non-terminal residue" evidence="15">
    <location>
        <position position="1"/>
    </location>
</feature>
<keyword evidence="9" id="KW-0342">GTP-binding</keyword>
<evidence type="ECO:0000313" key="16">
    <source>
        <dbReference type="Proteomes" id="UP001445076"/>
    </source>
</evidence>
<dbReference type="InterPro" id="IPR045063">
    <property type="entry name" value="Dynamin_N"/>
</dbReference>
<keyword evidence="3" id="KW-0547">Nucleotide-binding</keyword>
<accession>A0AAW0XAZ0</accession>
<dbReference type="FunFam" id="3.40.50.300:FF:000214">
    <property type="entry name" value="Mitofusin 2"/>
    <property type="match status" value="1"/>
</dbReference>
<dbReference type="InterPro" id="IPR027094">
    <property type="entry name" value="Mitofusin_fam"/>
</dbReference>
<feature type="coiled-coil region" evidence="12">
    <location>
        <begin position="728"/>
        <end position="758"/>
    </location>
</feature>
<dbReference type="AlphaFoldDB" id="A0AAW0XAZ0"/>
<keyword evidence="5" id="KW-0378">Hydrolase</keyword>
<dbReference type="CDD" id="cd09912">
    <property type="entry name" value="DLP_2"/>
    <property type="match status" value="1"/>
</dbReference>
<name>A0AAW0XAZ0_CHEQU</name>
<dbReference type="Pfam" id="PF04799">
    <property type="entry name" value="Fzo_mitofusin"/>
    <property type="match status" value="1"/>
</dbReference>
<feature type="transmembrane region" description="Helical" evidence="13">
    <location>
        <begin position="650"/>
        <end position="668"/>
    </location>
</feature>
<dbReference type="Gene3D" id="1.20.5.110">
    <property type="match status" value="1"/>
</dbReference>
<evidence type="ECO:0000256" key="13">
    <source>
        <dbReference type="SAM" id="Phobius"/>
    </source>
</evidence>
<keyword evidence="2 13" id="KW-0812">Transmembrane</keyword>
<dbReference type="PROSITE" id="PS51718">
    <property type="entry name" value="G_DYNAMIN_2"/>
    <property type="match status" value="1"/>
</dbReference>
<dbReference type="InterPro" id="IPR030381">
    <property type="entry name" value="G_DYNAMIN_dom"/>
</dbReference>
<reference evidence="15 16" key="1">
    <citation type="journal article" date="2024" name="BMC Genomics">
        <title>Genome assembly of redclaw crayfish (Cherax quadricarinatus) provides insights into its immune adaptation and hypoxia tolerance.</title>
        <authorList>
            <person name="Liu Z."/>
            <person name="Zheng J."/>
            <person name="Li H."/>
            <person name="Fang K."/>
            <person name="Wang S."/>
            <person name="He J."/>
            <person name="Zhou D."/>
            <person name="Weng S."/>
            <person name="Chi M."/>
            <person name="Gu Z."/>
            <person name="He J."/>
            <person name="Li F."/>
            <person name="Wang M."/>
        </authorList>
    </citation>
    <scope>NUCLEOTIDE SEQUENCE [LARGE SCALE GENOMIC DNA]</scope>
    <source>
        <strain evidence="15">ZL_2023a</strain>
    </source>
</reference>
<keyword evidence="8" id="KW-0496">Mitochondrion</keyword>
<evidence type="ECO:0000256" key="4">
    <source>
        <dbReference type="ARBA" id="ARBA00022787"/>
    </source>
</evidence>
<evidence type="ECO:0000256" key="12">
    <source>
        <dbReference type="SAM" id="Coils"/>
    </source>
</evidence>
<dbReference type="InterPro" id="IPR027417">
    <property type="entry name" value="P-loop_NTPase"/>
</dbReference>
<dbReference type="GO" id="GO:0005525">
    <property type="term" value="F:GTP binding"/>
    <property type="evidence" value="ECO:0007669"/>
    <property type="project" value="UniProtKB-KW"/>
</dbReference>
<keyword evidence="4" id="KW-1000">Mitochondrion outer membrane</keyword>
<dbReference type="GO" id="GO:0051646">
    <property type="term" value="P:mitochondrion localization"/>
    <property type="evidence" value="ECO:0007669"/>
    <property type="project" value="TreeGrafter"/>
</dbReference>
<evidence type="ECO:0000259" key="14">
    <source>
        <dbReference type="PROSITE" id="PS51718"/>
    </source>
</evidence>
<dbReference type="Gene3D" id="3.40.50.300">
    <property type="entry name" value="P-loop containing nucleotide triphosphate hydrolases"/>
    <property type="match status" value="1"/>
</dbReference>
<dbReference type="Proteomes" id="UP001445076">
    <property type="component" value="Unassembled WGS sequence"/>
</dbReference>
<dbReference type="InterPro" id="IPR006884">
    <property type="entry name" value="Fzo/mitofusin_HR2"/>
</dbReference>
<dbReference type="PANTHER" id="PTHR10465">
    <property type="entry name" value="TRANSMEMBRANE GTPASE FZO1"/>
    <property type="match status" value="1"/>
</dbReference>
<proteinExistence type="predicted"/>
<comment type="catalytic activity">
    <reaction evidence="11">
        <text>GTP + H2O = GDP + phosphate + H(+)</text>
        <dbReference type="Rhea" id="RHEA:19669"/>
        <dbReference type="ChEBI" id="CHEBI:15377"/>
        <dbReference type="ChEBI" id="CHEBI:15378"/>
        <dbReference type="ChEBI" id="CHEBI:37565"/>
        <dbReference type="ChEBI" id="CHEBI:43474"/>
        <dbReference type="ChEBI" id="CHEBI:58189"/>
    </reaction>
</comment>
<gene>
    <name evidence="15" type="ORF">OTU49_002259</name>
</gene>
<evidence type="ECO:0000256" key="2">
    <source>
        <dbReference type="ARBA" id="ARBA00022692"/>
    </source>
</evidence>
<keyword evidence="16" id="KW-1185">Reference proteome</keyword>
<dbReference type="SUPFAM" id="SSF111479">
    <property type="entry name" value="Fzo-like conserved region"/>
    <property type="match status" value="1"/>
</dbReference>
<protein>
    <recommendedName>
        <fullName evidence="14">Dynamin-type G domain-containing protein</fullName>
    </recommendedName>
</protein>
<dbReference type="GO" id="GO:0003924">
    <property type="term" value="F:GTPase activity"/>
    <property type="evidence" value="ECO:0007669"/>
    <property type="project" value="InterPro"/>
</dbReference>
<evidence type="ECO:0000256" key="1">
    <source>
        <dbReference type="ARBA" id="ARBA00004374"/>
    </source>
</evidence>
<comment type="subcellular location">
    <subcellularLocation>
        <location evidence="1">Mitochondrion outer membrane</location>
        <topology evidence="1">Multi-pass membrane protein</topology>
    </subcellularLocation>
</comment>
<evidence type="ECO:0000313" key="15">
    <source>
        <dbReference type="EMBL" id="KAK8741536.1"/>
    </source>
</evidence>
<dbReference type="SUPFAM" id="SSF52540">
    <property type="entry name" value="P-loop containing nucleoside triphosphate hydrolases"/>
    <property type="match status" value="1"/>
</dbReference>
<keyword evidence="10 13" id="KW-0472">Membrane</keyword>
<evidence type="ECO:0000256" key="8">
    <source>
        <dbReference type="ARBA" id="ARBA00023128"/>
    </source>
</evidence>
<organism evidence="15 16">
    <name type="scientific">Cherax quadricarinatus</name>
    <name type="common">Australian red claw crayfish</name>
    <dbReference type="NCBI Taxonomy" id="27406"/>
    <lineage>
        <taxon>Eukaryota</taxon>
        <taxon>Metazoa</taxon>
        <taxon>Ecdysozoa</taxon>
        <taxon>Arthropoda</taxon>
        <taxon>Crustacea</taxon>
        <taxon>Multicrustacea</taxon>
        <taxon>Malacostraca</taxon>
        <taxon>Eumalacostraca</taxon>
        <taxon>Eucarida</taxon>
        <taxon>Decapoda</taxon>
        <taxon>Pleocyemata</taxon>
        <taxon>Astacidea</taxon>
        <taxon>Parastacoidea</taxon>
        <taxon>Parastacidae</taxon>
        <taxon>Cherax</taxon>
    </lineage>
</organism>
<dbReference type="EMBL" id="JARKIK010000030">
    <property type="protein sequence ID" value="KAK8741536.1"/>
    <property type="molecule type" value="Genomic_DNA"/>
</dbReference>
<dbReference type="Pfam" id="PF00350">
    <property type="entry name" value="Dynamin_N"/>
    <property type="match status" value="1"/>
</dbReference>
<evidence type="ECO:0000256" key="9">
    <source>
        <dbReference type="ARBA" id="ARBA00023134"/>
    </source>
</evidence>
<evidence type="ECO:0000256" key="10">
    <source>
        <dbReference type="ARBA" id="ARBA00023136"/>
    </source>
</evidence>
<dbReference type="PANTHER" id="PTHR10465:SF3">
    <property type="entry name" value="TRANSMEMBRANE GTPASE MARF-RELATED"/>
    <property type="match status" value="1"/>
</dbReference>
<evidence type="ECO:0000256" key="6">
    <source>
        <dbReference type="ARBA" id="ARBA00022989"/>
    </source>
</evidence>
<evidence type="ECO:0000256" key="7">
    <source>
        <dbReference type="ARBA" id="ARBA00023054"/>
    </source>
</evidence>
<keyword evidence="7 12" id="KW-0175">Coiled coil</keyword>
<evidence type="ECO:0000256" key="3">
    <source>
        <dbReference type="ARBA" id="ARBA00022741"/>
    </source>
</evidence>
<evidence type="ECO:0000256" key="11">
    <source>
        <dbReference type="ARBA" id="ARBA00048548"/>
    </source>
</evidence>
<sequence length="778" mass="87758">TSMLNGGEMFFGGASGVGGSGDGGGGERGGMALRDSLVGVIGARHLRESPTSSPLQIFVRAKKKINDIYQEIEEYVAEATLFLEGVHNDKGLIGEKDLNDFKSYSTKVAGIKEVLARDHMKVAFFGRTSNGKSTVINAMMGEKILPSGIGHTTNCFLQVEGIDTNEPYLTTEGSSEKQNIKGIGQLAHALCNNRLGDSTLVRIHWPKTRCPLLMDDVVLVDSPGIDVSESLDDWIDKHCLDADVFVLVANSESTLMNTEKNFFHKVSARLSKPNIFILQNRWDMAASEPDFLNEVRKQHLERTIAFLVDELKVVKGPQAEKRVFFVSAKEALQQRLSEAKGHPNNTAGYPEGFTSRYFEFQDFERKFEECISQTAVITKFEQHTQRGKNIANEIGQYVGKLMELAWQEREQKMQERQTLWARLDHTEKELHDVTTQMKEKICSIVEDVERRVSNALNEEIRRLSVLVDEFNEPFHPDPLVLNVFKKTLHAHVESGLGSNLRARLSSALALNIESSQAEMTKRMLALLGNEKRELASTMLPRREPFEILYRLNCENLCADFQEDIEFKFSLGLVSLVQRLMGKASSRIVNQRHKENIPRSVPMTPLTPSNEPQFGLPQDDWSIISRFAVASIGSQGTMGLALALGLMFKTVGWRLIVLTGGVYGCLYAYERLTWTNKAKERVFKKQYVDHATRKLRLIVDLTSHNCSHQVQQELSGTFARLCRLVDDSTSEMQRDVRSLEREVQQLEDTTATAKKLRNKAHYLVNELDIFQQTYLSSDE</sequence>
<feature type="domain" description="Dynamin-type G" evidence="14">
    <location>
        <begin position="116"/>
        <end position="364"/>
    </location>
</feature>
<dbReference type="GO" id="GO:0005741">
    <property type="term" value="C:mitochondrial outer membrane"/>
    <property type="evidence" value="ECO:0007669"/>
    <property type="project" value="UniProtKB-SubCell"/>
</dbReference>
<comment type="caution">
    <text evidence="15">The sequence shown here is derived from an EMBL/GenBank/DDBJ whole genome shotgun (WGS) entry which is preliminary data.</text>
</comment>
<evidence type="ECO:0000256" key="5">
    <source>
        <dbReference type="ARBA" id="ARBA00022801"/>
    </source>
</evidence>
<keyword evidence="6 13" id="KW-1133">Transmembrane helix</keyword>
<dbReference type="GO" id="GO:0008053">
    <property type="term" value="P:mitochondrial fusion"/>
    <property type="evidence" value="ECO:0007669"/>
    <property type="project" value="InterPro"/>
</dbReference>